<proteinExistence type="predicted"/>
<keyword evidence="1" id="KW-1133">Transmembrane helix</keyword>
<name>A0AAV6TR35_9ARAC</name>
<keyword evidence="3" id="KW-1185">Reference proteome</keyword>
<keyword evidence="1" id="KW-0812">Transmembrane</keyword>
<accession>A0AAV6TR35</accession>
<dbReference type="Proteomes" id="UP000827092">
    <property type="component" value="Unassembled WGS sequence"/>
</dbReference>
<organism evidence="2 3">
    <name type="scientific">Oedothorax gibbosus</name>
    <dbReference type="NCBI Taxonomy" id="931172"/>
    <lineage>
        <taxon>Eukaryota</taxon>
        <taxon>Metazoa</taxon>
        <taxon>Ecdysozoa</taxon>
        <taxon>Arthropoda</taxon>
        <taxon>Chelicerata</taxon>
        <taxon>Arachnida</taxon>
        <taxon>Araneae</taxon>
        <taxon>Araneomorphae</taxon>
        <taxon>Entelegynae</taxon>
        <taxon>Araneoidea</taxon>
        <taxon>Linyphiidae</taxon>
        <taxon>Erigoninae</taxon>
        <taxon>Oedothorax</taxon>
    </lineage>
</organism>
<sequence length="92" mass="10650">MHDVCPKLHSLVAEFKSSGKFPEVKPLKGKILPRRTERKCNYGWVYQKEWYEETIVSKWDLVCDKNYLPSLVLTLANAGSVFGTFLYSFMAD</sequence>
<feature type="non-terminal residue" evidence="2">
    <location>
        <position position="92"/>
    </location>
</feature>
<dbReference type="AlphaFoldDB" id="A0AAV6TR35"/>
<dbReference type="EMBL" id="JAFNEN010001420">
    <property type="protein sequence ID" value="KAG8173926.1"/>
    <property type="molecule type" value="Genomic_DNA"/>
</dbReference>
<reference evidence="2 3" key="1">
    <citation type="journal article" date="2022" name="Nat. Ecol. Evol.">
        <title>A masculinizing supergene underlies an exaggerated male reproductive morph in a spider.</title>
        <authorList>
            <person name="Hendrickx F."/>
            <person name="De Corte Z."/>
            <person name="Sonet G."/>
            <person name="Van Belleghem S.M."/>
            <person name="Kostlbacher S."/>
            <person name="Vangestel C."/>
        </authorList>
    </citation>
    <scope>NUCLEOTIDE SEQUENCE [LARGE SCALE GENOMIC DNA]</scope>
    <source>
        <strain evidence="2">W744_W776</strain>
    </source>
</reference>
<evidence type="ECO:0000256" key="1">
    <source>
        <dbReference type="SAM" id="Phobius"/>
    </source>
</evidence>
<evidence type="ECO:0000313" key="2">
    <source>
        <dbReference type="EMBL" id="KAG8173926.1"/>
    </source>
</evidence>
<comment type="caution">
    <text evidence="2">The sequence shown here is derived from an EMBL/GenBank/DDBJ whole genome shotgun (WGS) entry which is preliminary data.</text>
</comment>
<feature type="transmembrane region" description="Helical" evidence="1">
    <location>
        <begin position="67"/>
        <end position="89"/>
    </location>
</feature>
<keyword evidence="1" id="KW-0472">Membrane</keyword>
<evidence type="ECO:0000313" key="3">
    <source>
        <dbReference type="Proteomes" id="UP000827092"/>
    </source>
</evidence>
<protein>
    <submittedName>
        <fullName evidence="2">Uncharacterized protein</fullName>
    </submittedName>
</protein>
<gene>
    <name evidence="2" type="ORF">JTE90_025692</name>
</gene>